<protein>
    <recommendedName>
        <fullName evidence="9">Protein translocase subunit SecE</fullName>
    </recommendedName>
</protein>
<sequence length="58" mass="6729">MNLTTYLKETRNELRHVNWPTRKQTIAFTLIVIILSIVTAALLGGFDYIYTSIIKFII</sequence>
<comment type="function">
    <text evidence="9">Essential subunit of the Sec protein translocation channel SecYEG. Clamps together the 2 halves of SecY. May contact the channel plug during translocation.</text>
</comment>
<keyword evidence="2 9" id="KW-0813">Transport</keyword>
<comment type="similarity">
    <text evidence="9">Belongs to the SecE/SEC61-gamma family.</text>
</comment>
<evidence type="ECO:0000256" key="4">
    <source>
        <dbReference type="ARBA" id="ARBA00022692"/>
    </source>
</evidence>
<gene>
    <name evidence="9" type="primary">secE</name>
    <name evidence="10" type="ORF">A2114_01960</name>
</gene>
<dbReference type="Proteomes" id="UP000176494">
    <property type="component" value="Unassembled WGS sequence"/>
</dbReference>
<dbReference type="InterPro" id="IPR005807">
    <property type="entry name" value="SecE_bac"/>
</dbReference>
<keyword evidence="5 9" id="KW-0653">Protein transport</keyword>
<evidence type="ECO:0000256" key="8">
    <source>
        <dbReference type="ARBA" id="ARBA00023136"/>
    </source>
</evidence>
<proteinExistence type="inferred from homology"/>
<dbReference type="Gene3D" id="1.20.5.1030">
    <property type="entry name" value="Preprotein translocase secy subunit"/>
    <property type="match status" value="1"/>
</dbReference>
<keyword evidence="4 9" id="KW-0812">Transmembrane</keyword>
<dbReference type="EMBL" id="MHTG01000009">
    <property type="protein sequence ID" value="OHA57680.1"/>
    <property type="molecule type" value="Genomic_DNA"/>
</dbReference>
<reference evidence="10 11" key="1">
    <citation type="journal article" date="2016" name="Nat. Commun.">
        <title>Thousands of microbial genomes shed light on interconnected biogeochemical processes in an aquifer system.</title>
        <authorList>
            <person name="Anantharaman K."/>
            <person name="Brown C.T."/>
            <person name="Hug L.A."/>
            <person name="Sharon I."/>
            <person name="Castelle C.J."/>
            <person name="Probst A.J."/>
            <person name="Thomas B.C."/>
            <person name="Singh A."/>
            <person name="Wilkins M.J."/>
            <person name="Karaoz U."/>
            <person name="Brodie E.L."/>
            <person name="Williams K.H."/>
            <person name="Hubbard S.S."/>
            <person name="Banfield J.F."/>
        </authorList>
    </citation>
    <scope>NUCLEOTIDE SEQUENCE [LARGE SCALE GENOMIC DNA]</scope>
</reference>
<evidence type="ECO:0000313" key="10">
    <source>
        <dbReference type="EMBL" id="OHA57680.1"/>
    </source>
</evidence>
<dbReference type="Pfam" id="PF00584">
    <property type="entry name" value="SecE"/>
    <property type="match status" value="1"/>
</dbReference>
<dbReference type="AlphaFoldDB" id="A0A1G2QAV0"/>
<dbReference type="GO" id="GO:0009306">
    <property type="term" value="P:protein secretion"/>
    <property type="evidence" value="ECO:0007669"/>
    <property type="project" value="UniProtKB-UniRule"/>
</dbReference>
<keyword evidence="3 9" id="KW-1003">Cell membrane</keyword>
<dbReference type="GO" id="GO:0043952">
    <property type="term" value="P:protein transport by the Sec complex"/>
    <property type="evidence" value="ECO:0007669"/>
    <property type="project" value="UniProtKB-UniRule"/>
</dbReference>
<dbReference type="PANTHER" id="PTHR33910">
    <property type="entry name" value="PROTEIN TRANSLOCASE SUBUNIT SECE"/>
    <property type="match status" value="1"/>
</dbReference>
<comment type="subcellular location">
    <subcellularLocation>
        <location evidence="9">Cell membrane</location>
        <topology evidence="9">Single-pass membrane protein</topology>
    </subcellularLocation>
    <subcellularLocation>
        <location evidence="1">Membrane</location>
    </subcellularLocation>
</comment>
<evidence type="ECO:0000256" key="3">
    <source>
        <dbReference type="ARBA" id="ARBA00022475"/>
    </source>
</evidence>
<evidence type="ECO:0000256" key="7">
    <source>
        <dbReference type="ARBA" id="ARBA00023010"/>
    </source>
</evidence>
<evidence type="ECO:0000256" key="6">
    <source>
        <dbReference type="ARBA" id="ARBA00022989"/>
    </source>
</evidence>
<evidence type="ECO:0000313" key="11">
    <source>
        <dbReference type="Proteomes" id="UP000176494"/>
    </source>
</evidence>
<evidence type="ECO:0000256" key="9">
    <source>
        <dbReference type="HAMAP-Rule" id="MF_00422"/>
    </source>
</evidence>
<dbReference type="GO" id="GO:0008320">
    <property type="term" value="F:protein transmembrane transporter activity"/>
    <property type="evidence" value="ECO:0007669"/>
    <property type="project" value="UniProtKB-UniRule"/>
</dbReference>
<dbReference type="PANTHER" id="PTHR33910:SF1">
    <property type="entry name" value="PROTEIN TRANSLOCASE SUBUNIT SECE"/>
    <property type="match status" value="1"/>
</dbReference>
<comment type="caution">
    <text evidence="10">The sequence shown here is derived from an EMBL/GenBank/DDBJ whole genome shotgun (WGS) entry which is preliminary data.</text>
</comment>
<dbReference type="HAMAP" id="MF_00422">
    <property type="entry name" value="SecE"/>
    <property type="match status" value="1"/>
</dbReference>
<dbReference type="NCBIfam" id="TIGR00964">
    <property type="entry name" value="secE_bact"/>
    <property type="match status" value="1"/>
</dbReference>
<feature type="transmembrane region" description="Helical" evidence="9">
    <location>
        <begin position="26"/>
        <end position="50"/>
    </location>
</feature>
<accession>A0A1G2QAV0</accession>
<dbReference type="STRING" id="1802435.A2114_01960"/>
<organism evidence="10 11">
    <name type="scientific">Candidatus Vogelbacteria bacterium GWA1_51_14</name>
    <dbReference type="NCBI Taxonomy" id="1802435"/>
    <lineage>
        <taxon>Bacteria</taxon>
        <taxon>Candidatus Vogeliibacteriota</taxon>
    </lineage>
</organism>
<keyword evidence="7 9" id="KW-0811">Translocation</keyword>
<dbReference type="InterPro" id="IPR001901">
    <property type="entry name" value="Translocase_SecE/Sec61-g"/>
</dbReference>
<keyword evidence="6 9" id="KW-1133">Transmembrane helix</keyword>
<evidence type="ECO:0000256" key="2">
    <source>
        <dbReference type="ARBA" id="ARBA00022448"/>
    </source>
</evidence>
<evidence type="ECO:0000256" key="5">
    <source>
        <dbReference type="ARBA" id="ARBA00022927"/>
    </source>
</evidence>
<dbReference type="GO" id="GO:0006605">
    <property type="term" value="P:protein targeting"/>
    <property type="evidence" value="ECO:0007669"/>
    <property type="project" value="UniProtKB-UniRule"/>
</dbReference>
<evidence type="ECO:0000256" key="1">
    <source>
        <dbReference type="ARBA" id="ARBA00004370"/>
    </source>
</evidence>
<dbReference type="InterPro" id="IPR038379">
    <property type="entry name" value="SecE_sf"/>
</dbReference>
<name>A0A1G2QAV0_9BACT</name>
<comment type="subunit">
    <text evidence="9">Component of the Sec protein translocase complex. Heterotrimer consisting of SecY, SecE and SecG subunits. The heterotrimers can form oligomers, although 1 heterotrimer is thought to be able to translocate proteins. Interacts with the ribosome. Interacts with SecDF, and other proteins may be involved. Interacts with SecA.</text>
</comment>
<dbReference type="GO" id="GO:0005886">
    <property type="term" value="C:plasma membrane"/>
    <property type="evidence" value="ECO:0007669"/>
    <property type="project" value="UniProtKB-SubCell"/>
</dbReference>
<dbReference type="GO" id="GO:0065002">
    <property type="term" value="P:intracellular protein transmembrane transport"/>
    <property type="evidence" value="ECO:0007669"/>
    <property type="project" value="UniProtKB-UniRule"/>
</dbReference>
<keyword evidence="8 9" id="KW-0472">Membrane</keyword>